<evidence type="ECO:0000256" key="5">
    <source>
        <dbReference type="ARBA" id="ARBA00023163"/>
    </source>
</evidence>
<dbReference type="InterPro" id="IPR013324">
    <property type="entry name" value="RNA_pol_sigma_r3/r4-like"/>
</dbReference>
<evidence type="ECO:0000256" key="3">
    <source>
        <dbReference type="ARBA" id="ARBA00023082"/>
    </source>
</evidence>
<evidence type="ECO:0000256" key="6">
    <source>
        <dbReference type="SAM" id="MobiDB-lite"/>
    </source>
</evidence>
<evidence type="ECO:0000259" key="8">
    <source>
        <dbReference type="Pfam" id="PF08281"/>
    </source>
</evidence>
<feature type="domain" description="RNA polymerase sigma factor 70 region 4 type 2" evidence="8">
    <location>
        <begin position="149"/>
        <end position="198"/>
    </location>
</feature>
<dbReference type="Gene3D" id="1.10.1740.10">
    <property type="match status" value="1"/>
</dbReference>
<evidence type="ECO:0000313" key="10">
    <source>
        <dbReference type="Proteomes" id="UP000064967"/>
    </source>
</evidence>
<dbReference type="InterPro" id="IPR007627">
    <property type="entry name" value="RNA_pol_sigma70_r2"/>
</dbReference>
<dbReference type="PANTHER" id="PTHR43133:SF8">
    <property type="entry name" value="RNA POLYMERASE SIGMA FACTOR HI_1459-RELATED"/>
    <property type="match status" value="1"/>
</dbReference>
<dbReference type="SUPFAM" id="SSF88946">
    <property type="entry name" value="Sigma2 domain of RNA polymerase sigma factors"/>
    <property type="match status" value="1"/>
</dbReference>
<evidence type="ECO:0008006" key="11">
    <source>
        <dbReference type="Google" id="ProtNLM"/>
    </source>
</evidence>
<dbReference type="InterPro" id="IPR039425">
    <property type="entry name" value="RNA_pol_sigma-70-like"/>
</dbReference>
<evidence type="ECO:0000313" key="9">
    <source>
        <dbReference type="EMBL" id="AKU94245.1"/>
    </source>
</evidence>
<reference evidence="9 10" key="1">
    <citation type="submission" date="2015-08" db="EMBL/GenBank/DDBJ databases">
        <authorList>
            <person name="Babu N.S."/>
            <person name="Beckwith C.J."/>
            <person name="Beseler K.G."/>
            <person name="Brison A."/>
            <person name="Carone J.V."/>
            <person name="Caskin T.P."/>
            <person name="Diamond M."/>
            <person name="Durham M.E."/>
            <person name="Foxe J.M."/>
            <person name="Go M."/>
            <person name="Henderson B.A."/>
            <person name="Jones I.B."/>
            <person name="McGettigan J.A."/>
            <person name="Micheletti S.J."/>
            <person name="Nasrallah M.E."/>
            <person name="Ortiz D."/>
            <person name="Piller C.R."/>
            <person name="Privatt S.R."/>
            <person name="Schneider S.L."/>
            <person name="Sharp S."/>
            <person name="Smith T.C."/>
            <person name="Stanton J.D."/>
            <person name="Ullery H.E."/>
            <person name="Wilson R.J."/>
            <person name="Serrano M.G."/>
            <person name="Buck G."/>
            <person name="Lee V."/>
            <person name="Wang Y."/>
            <person name="Carvalho R."/>
            <person name="Voegtly L."/>
            <person name="Shi R."/>
            <person name="Duckworth R."/>
            <person name="Johnson A."/>
            <person name="Loviza R."/>
            <person name="Walstead R."/>
            <person name="Shah Z."/>
            <person name="Kiflezghi M."/>
            <person name="Wade K."/>
            <person name="Ball S.L."/>
            <person name="Bradley K.W."/>
            <person name="Asai D.J."/>
            <person name="Bowman C.A."/>
            <person name="Russell D.A."/>
            <person name="Pope W.H."/>
            <person name="Jacobs-Sera D."/>
            <person name="Hendrix R.W."/>
            <person name="Hatfull G.F."/>
        </authorList>
    </citation>
    <scope>NUCLEOTIDE SEQUENCE [LARGE SCALE GENOMIC DNA]</scope>
    <source>
        <strain evidence="9 10">DSM 27648</strain>
    </source>
</reference>
<dbReference type="OrthoDB" id="5513261at2"/>
<dbReference type="Pfam" id="PF08281">
    <property type="entry name" value="Sigma70_r4_2"/>
    <property type="match status" value="1"/>
</dbReference>
<sequence length="218" mass="25104">MSLRRVLTRSAASAAAPNLSIRDARESEAERAAPLAARTAEELEREAYLRGMVHEHFTSVWRFLRRLGFEEHVADDAAQDLFFVAFRRASDIRPGRERSFLFGAALRIAMKMKRKERREVPVQSFSPRLEPATNTPTPETLLDDERARELLHRLLSELDERLRVVFVMYELEQMTLPQIAEMLEIPVGTAASRLRSARDDFQARLARHRARARHEGAK</sequence>
<evidence type="ECO:0000256" key="2">
    <source>
        <dbReference type="ARBA" id="ARBA00023015"/>
    </source>
</evidence>
<evidence type="ECO:0000256" key="1">
    <source>
        <dbReference type="ARBA" id="ARBA00010641"/>
    </source>
</evidence>
<dbReference type="AlphaFoldDB" id="A0A0K1PL51"/>
<dbReference type="InterPro" id="IPR013249">
    <property type="entry name" value="RNA_pol_sigma70_r4_t2"/>
</dbReference>
<dbReference type="EMBL" id="CP012333">
    <property type="protein sequence ID" value="AKU94245.1"/>
    <property type="molecule type" value="Genomic_DNA"/>
</dbReference>
<keyword evidence="2" id="KW-0805">Transcription regulation</keyword>
<dbReference type="InterPro" id="IPR013325">
    <property type="entry name" value="RNA_pol_sigma_r2"/>
</dbReference>
<protein>
    <recommendedName>
        <fullName evidence="11">RNA polymerase sigma factor RpoE</fullName>
    </recommendedName>
</protein>
<evidence type="ECO:0000259" key="7">
    <source>
        <dbReference type="Pfam" id="PF04542"/>
    </source>
</evidence>
<organism evidence="9 10">
    <name type="scientific">Labilithrix luteola</name>
    <dbReference type="NCBI Taxonomy" id="1391654"/>
    <lineage>
        <taxon>Bacteria</taxon>
        <taxon>Pseudomonadati</taxon>
        <taxon>Myxococcota</taxon>
        <taxon>Polyangia</taxon>
        <taxon>Polyangiales</taxon>
        <taxon>Labilitrichaceae</taxon>
        <taxon>Labilithrix</taxon>
    </lineage>
</organism>
<keyword evidence="3" id="KW-0731">Sigma factor</keyword>
<evidence type="ECO:0000256" key="4">
    <source>
        <dbReference type="ARBA" id="ARBA00023125"/>
    </source>
</evidence>
<dbReference type="KEGG" id="llu:AKJ09_00909"/>
<proteinExistence type="inferred from homology"/>
<dbReference type="SUPFAM" id="SSF88659">
    <property type="entry name" value="Sigma3 and sigma4 domains of RNA polymerase sigma factors"/>
    <property type="match status" value="1"/>
</dbReference>
<dbReference type="GO" id="GO:0003677">
    <property type="term" value="F:DNA binding"/>
    <property type="evidence" value="ECO:0007669"/>
    <property type="project" value="UniProtKB-KW"/>
</dbReference>
<accession>A0A0K1PL51</accession>
<feature type="region of interest" description="Disordered" evidence="6">
    <location>
        <begin position="120"/>
        <end position="140"/>
    </location>
</feature>
<dbReference type="RefSeq" id="WP_146645871.1">
    <property type="nucleotide sequence ID" value="NZ_CP012333.1"/>
</dbReference>
<comment type="similarity">
    <text evidence="1">Belongs to the sigma-70 factor family. ECF subfamily.</text>
</comment>
<dbReference type="InterPro" id="IPR036388">
    <property type="entry name" value="WH-like_DNA-bd_sf"/>
</dbReference>
<name>A0A0K1PL51_9BACT</name>
<dbReference type="PANTHER" id="PTHR43133">
    <property type="entry name" value="RNA POLYMERASE ECF-TYPE SIGMA FACTO"/>
    <property type="match status" value="1"/>
</dbReference>
<dbReference type="Pfam" id="PF04542">
    <property type="entry name" value="Sigma70_r2"/>
    <property type="match status" value="1"/>
</dbReference>
<keyword evidence="4" id="KW-0238">DNA-binding</keyword>
<dbReference type="InterPro" id="IPR014284">
    <property type="entry name" value="RNA_pol_sigma-70_dom"/>
</dbReference>
<feature type="domain" description="RNA polymerase sigma-70 region 2" evidence="7">
    <location>
        <begin position="52"/>
        <end position="118"/>
    </location>
</feature>
<dbReference type="Proteomes" id="UP000064967">
    <property type="component" value="Chromosome"/>
</dbReference>
<dbReference type="STRING" id="1391654.AKJ09_00909"/>
<dbReference type="GO" id="GO:0006352">
    <property type="term" value="P:DNA-templated transcription initiation"/>
    <property type="evidence" value="ECO:0007669"/>
    <property type="project" value="InterPro"/>
</dbReference>
<dbReference type="Gene3D" id="1.10.10.10">
    <property type="entry name" value="Winged helix-like DNA-binding domain superfamily/Winged helix DNA-binding domain"/>
    <property type="match status" value="1"/>
</dbReference>
<dbReference type="GO" id="GO:0016987">
    <property type="term" value="F:sigma factor activity"/>
    <property type="evidence" value="ECO:0007669"/>
    <property type="project" value="UniProtKB-KW"/>
</dbReference>
<dbReference type="NCBIfam" id="TIGR02937">
    <property type="entry name" value="sigma70-ECF"/>
    <property type="match status" value="1"/>
</dbReference>
<keyword evidence="5" id="KW-0804">Transcription</keyword>
<keyword evidence="10" id="KW-1185">Reference proteome</keyword>
<gene>
    <name evidence="9" type="ORF">AKJ09_00909</name>
</gene>